<dbReference type="Proteomes" id="UP001159405">
    <property type="component" value="Unassembled WGS sequence"/>
</dbReference>
<comment type="caution">
    <text evidence="4">The sequence shown here is derived from an EMBL/GenBank/DDBJ whole genome shotgun (WGS) entry which is preliminary data.</text>
</comment>
<proteinExistence type="predicted"/>
<dbReference type="InterPro" id="IPR050741">
    <property type="entry name" value="Acyl-CoA_dehydrogenase"/>
</dbReference>
<dbReference type="Pfam" id="PF00441">
    <property type="entry name" value="Acyl-CoA_dh_1"/>
    <property type="match status" value="1"/>
</dbReference>
<dbReference type="InterPro" id="IPR009075">
    <property type="entry name" value="AcylCo_DH/oxidase_C"/>
</dbReference>
<evidence type="ECO:0000256" key="2">
    <source>
        <dbReference type="ARBA" id="ARBA00023002"/>
    </source>
</evidence>
<keyword evidence="5" id="KW-1185">Reference proteome</keyword>
<dbReference type="SUPFAM" id="SSF47203">
    <property type="entry name" value="Acyl-CoA dehydrogenase C-terminal domain-like"/>
    <property type="match status" value="1"/>
</dbReference>
<accession>A0ABN8P0W7</accession>
<feature type="domain" description="Acyl-CoA dehydrogenase/oxidase C-terminal" evidence="3">
    <location>
        <begin position="5"/>
        <end position="153"/>
    </location>
</feature>
<dbReference type="EMBL" id="CALNXK010000045">
    <property type="protein sequence ID" value="CAH3128297.1"/>
    <property type="molecule type" value="Genomic_DNA"/>
</dbReference>
<evidence type="ECO:0000313" key="4">
    <source>
        <dbReference type="EMBL" id="CAH3128297.1"/>
    </source>
</evidence>
<evidence type="ECO:0000313" key="5">
    <source>
        <dbReference type="Proteomes" id="UP001159405"/>
    </source>
</evidence>
<gene>
    <name evidence="4" type="ORF">PLOB_00033557</name>
</gene>
<evidence type="ECO:0000259" key="3">
    <source>
        <dbReference type="Pfam" id="PF00441"/>
    </source>
</evidence>
<name>A0ABN8P0W7_9CNID</name>
<dbReference type="PANTHER" id="PTHR48083">
    <property type="entry name" value="MEDIUM-CHAIN SPECIFIC ACYL-COA DEHYDROGENASE, MITOCHONDRIAL-RELATED"/>
    <property type="match status" value="1"/>
</dbReference>
<sequence>MTGEGRGFEIAQGRLGPGRIHHCMRSIGLAERSLELMVQRSLERVAFGKRLAEKGMVQEQIALSRIEIEQARLLVLKAAHTIDYHGNKAARTQIAMAKIAVPRMACNVIDRAIQVHGGKGVSQDTPLAYFYTGARSLRIADGPDEVHLEAVAKLELKEALKSKM</sequence>
<reference evidence="4 5" key="1">
    <citation type="submission" date="2022-05" db="EMBL/GenBank/DDBJ databases">
        <authorList>
            <consortium name="Genoscope - CEA"/>
            <person name="William W."/>
        </authorList>
    </citation>
    <scope>NUCLEOTIDE SEQUENCE [LARGE SCALE GENOMIC DNA]</scope>
</reference>
<protein>
    <recommendedName>
        <fullName evidence="3">Acyl-CoA dehydrogenase/oxidase C-terminal domain-containing protein</fullName>
    </recommendedName>
</protein>
<dbReference type="InterPro" id="IPR036250">
    <property type="entry name" value="AcylCo_DH-like_C"/>
</dbReference>
<dbReference type="Gene3D" id="1.20.140.10">
    <property type="entry name" value="Butyryl-CoA Dehydrogenase, subunit A, domain 3"/>
    <property type="match status" value="1"/>
</dbReference>
<keyword evidence="1" id="KW-0285">Flavoprotein</keyword>
<dbReference type="PANTHER" id="PTHR48083:SF13">
    <property type="entry name" value="ACYL-COA DEHYDROGENASE FAMILY MEMBER 11"/>
    <property type="match status" value="1"/>
</dbReference>
<evidence type="ECO:0000256" key="1">
    <source>
        <dbReference type="ARBA" id="ARBA00022630"/>
    </source>
</evidence>
<keyword evidence="2" id="KW-0560">Oxidoreductase</keyword>
<organism evidence="4 5">
    <name type="scientific">Porites lobata</name>
    <dbReference type="NCBI Taxonomy" id="104759"/>
    <lineage>
        <taxon>Eukaryota</taxon>
        <taxon>Metazoa</taxon>
        <taxon>Cnidaria</taxon>
        <taxon>Anthozoa</taxon>
        <taxon>Hexacorallia</taxon>
        <taxon>Scleractinia</taxon>
        <taxon>Fungiina</taxon>
        <taxon>Poritidae</taxon>
        <taxon>Porites</taxon>
    </lineage>
</organism>